<dbReference type="InterPro" id="IPR002514">
    <property type="entry name" value="Transposase_8"/>
</dbReference>
<gene>
    <name evidence="1" type="ORF">F1189_29150</name>
</gene>
<proteinExistence type="predicted"/>
<dbReference type="GO" id="GO:0043565">
    <property type="term" value="F:sequence-specific DNA binding"/>
    <property type="evidence" value="ECO:0007669"/>
    <property type="project" value="InterPro"/>
</dbReference>
<evidence type="ECO:0000313" key="1">
    <source>
        <dbReference type="EMBL" id="KAA5608436.1"/>
    </source>
</evidence>
<reference evidence="1 2" key="1">
    <citation type="submission" date="2019-09" db="EMBL/GenBank/DDBJ databases">
        <title>Genome sequence of Rhodovastum atsumiense, a diverse member of the Acetobacteraceae family of non-sulfur purple photosynthetic bacteria.</title>
        <authorList>
            <person name="Meyer T."/>
            <person name="Kyndt J."/>
        </authorList>
    </citation>
    <scope>NUCLEOTIDE SEQUENCE [LARGE SCALE GENOMIC DNA]</scope>
    <source>
        <strain evidence="1 2">DSM 21279</strain>
    </source>
</reference>
<keyword evidence="2" id="KW-1185">Reference proteome</keyword>
<comment type="caution">
    <text evidence="1">The sequence shown here is derived from an EMBL/GenBank/DDBJ whole genome shotgun (WGS) entry which is preliminary data.</text>
</comment>
<dbReference type="GO" id="GO:0006313">
    <property type="term" value="P:DNA transposition"/>
    <property type="evidence" value="ECO:0007669"/>
    <property type="project" value="InterPro"/>
</dbReference>
<sequence length="146" mass="15489">MVAEVEIVARVERRRKWTEAEKAALLAEVEAEGGRVSVVARRHRVSESVLYAWRAARKAVATASAEGGGAPLAFVPVGVVGRADDGGPALLAAPQAARPDRPAQHVAPERVGMIEVELPGGARLRMDAFVNEKALRRVLQALKGVA</sequence>
<name>A0A5M6IJI8_9PROT</name>
<protein>
    <submittedName>
        <fullName evidence="1">Transposase</fullName>
    </submittedName>
</protein>
<dbReference type="SUPFAM" id="SSF48295">
    <property type="entry name" value="TrpR-like"/>
    <property type="match status" value="1"/>
</dbReference>
<dbReference type="Proteomes" id="UP000325255">
    <property type="component" value="Unassembled WGS sequence"/>
</dbReference>
<dbReference type="InterPro" id="IPR010921">
    <property type="entry name" value="Trp_repressor/repl_initiator"/>
</dbReference>
<accession>A0A5M6IJI8</accession>
<dbReference type="Pfam" id="PF01527">
    <property type="entry name" value="HTH_Tnp_1"/>
    <property type="match status" value="1"/>
</dbReference>
<dbReference type="AlphaFoldDB" id="A0A5M6IJI8"/>
<dbReference type="OrthoDB" id="7219132at2"/>
<dbReference type="Gene3D" id="1.10.10.10">
    <property type="entry name" value="Winged helix-like DNA-binding domain superfamily/Winged helix DNA-binding domain"/>
    <property type="match status" value="1"/>
</dbReference>
<dbReference type="EMBL" id="VWPK01000083">
    <property type="protein sequence ID" value="KAA5608436.1"/>
    <property type="molecule type" value="Genomic_DNA"/>
</dbReference>
<dbReference type="GO" id="GO:0004803">
    <property type="term" value="F:transposase activity"/>
    <property type="evidence" value="ECO:0007669"/>
    <property type="project" value="InterPro"/>
</dbReference>
<dbReference type="InterPro" id="IPR036388">
    <property type="entry name" value="WH-like_DNA-bd_sf"/>
</dbReference>
<organism evidence="1 2">
    <name type="scientific">Rhodovastum atsumiense</name>
    <dbReference type="NCBI Taxonomy" id="504468"/>
    <lineage>
        <taxon>Bacteria</taxon>
        <taxon>Pseudomonadati</taxon>
        <taxon>Pseudomonadota</taxon>
        <taxon>Alphaproteobacteria</taxon>
        <taxon>Acetobacterales</taxon>
        <taxon>Acetobacteraceae</taxon>
        <taxon>Rhodovastum</taxon>
    </lineage>
</organism>
<dbReference type="NCBIfam" id="NF047595">
    <property type="entry name" value="IS66_ISRel24_TnpA"/>
    <property type="match status" value="1"/>
</dbReference>
<evidence type="ECO:0000313" key="2">
    <source>
        <dbReference type="Proteomes" id="UP000325255"/>
    </source>
</evidence>